<reference evidence="4 5" key="1">
    <citation type="submission" date="2020-10" db="EMBL/GenBank/DDBJ databases">
        <title>Sequencing the genomes of 1000 actinobacteria strains.</title>
        <authorList>
            <person name="Klenk H.-P."/>
        </authorList>
    </citation>
    <scope>NUCLEOTIDE SEQUENCE [LARGE SCALE GENOMIC DNA]</scope>
    <source>
        <strain evidence="4 5">DSM 45157</strain>
    </source>
</reference>
<sequence>MTFRARGLYASSSKERGRFRWGPWMVLGGALVLILVVVTAVSVLGNVVVHQTDRDDSFAGVSALELTNETGGQVTLRGGDGDEVLLERSLRGSPLSEPDEDVDADGDTLAVDTDCDGFPFFTTCAVDYEVTVPAGTRVTVETVSGGVHARGLEGELSVEGVSGGVQVAEQNGDTRIETVSGRITLEGMEGAVTAHSTSGGITAGGEGPLLDVSTTSGTVSAADFTAEEVRAESVSGSLELGGGFTTLEASSTSGSVDIATGTPFDLMSVETVSGRVEASVPEGVYEITGESVSGSREFDVDTSSGADSRIDVNTTSGSVQVLH</sequence>
<evidence type="ECO:0000256" key="1">
    <source>
        <dbReference type="SAM" id="MobiDB-lite"/>
    </source>
</evidence>
<accession>A0ABR9HH75</accession>
<evidence type="ECO:0000259" key="3">
    <source>
        <dbReference type="Pfam" id="PF13349"/>
    </source>
</evidence>
<organism evidence="4 5">
    <name type="scientific">Nocardiopsis terrae</name>
    <dbReference type="NCBI Taxonomy" id="372655"/>
    <lineage>
        <taxon>Bacteria</taxon>
        <taxon>Bacillati</taxon>
        <taxon>Actinomycetota</taxon>
        <taxon>Actinomycetes</taxon>
        <taxon>Streptosporangiales</taxon>
        <taxon>Nocardiopsidaceae</taxon>
        <taxon>Nocardiopsis</taxon>
    </lineage>
</organism>
<dbReference type="InterPro" id="IPR025164">
    <property type="entry name" value="Toastrack_DUF4097"/>
</dbReference>
<name>A0ABR9HH75_9ACTN</name>
<keyword evidence="2" id="KW-0472">Membrane</keyword>
<keyword evidence="2" id="KW-0812">Transmembrane</keyword>
<keyword evidence="2" id="KW-1133">Transmembrane helix</keyword>
<protein>
    <recommendedName>
        <fullName evidence="3">DUF4097 domain-containing protein</fullName>
    </recommendedName>
</protein>
<feature type="region of interest" description="Disordered" evidence="1">
    <location>
        <begin position="292"/>
        <end position="323"/>
    </location>
</feature>
<comment type="caution">
    <text evidence="4">The sequence shown here is derived from an EMBL/GenBank/DDBJ whole genome shotgun (WGS) entry which is preliminary data.</text>
</comment>
<evidence type="ECO:0000313" key="5">
    <source>
        <dbReference type="Proteomes" id="UP000598217"/>
    </source>
</evidence>
<proteinExistence type="predicted"/>
<keyword evidence="5" id="KW-1185">Reference proteome</keyword>
<gene>
    <name evidence="4" type="ORF">H4W79_002600</name>
</gene>
<feature type="transmembrane region" description="Helical" evidence="2">
    <location>
        <begin position="21"/>
        <end position="44"/>
    </location>
</feature>
<feature type="compositionally biased region" description="Polar residues" evidence="1">
    <location>
        <begin position="301"/>
        <end position="323"/>
    </location>
</feature>
<dbReference type="Pfam" id="PF13349">
    <property type="entry name" value="DUF4097"/>
    <property type="match status" value="1"/>
</dbReference>
<evidence type="ECO:0000256" key="2">
    <source>
        <dbReference type="SAM" id="Phobius"/>
    </source>
</evidence>
<feature type="domain" description="DUF4097" evidence="3">
    <location>
        <begin position="63"/>
        <end position="321"/>
    </location>
</feature>
<dbReference type="EMBL" id="JADBDY010000001">
    <property type="protein sequence ID" value="MBE1458386.1"/>
    <property type="molecule type" value="Genomic_DNA"/>
</dbReference>
<evidence type="ECO:0000313" key="4">
    <source>
        <dbReference type="EMBL" id="MBE1458386.1"/>
    </source>
</evidence>
<dbReference type="Proteomes" id="UP000598217">
    <property type="component" value="Unassembled WGS sequence"/>
</dbReference>
<dbReference type="RefSeq" id="WP_191269830.1">
    <property type="nucleotide sequence ID" value="NZ_BMXJ01000003.1"/>
</dbReference>